<dbReference type="OrthoDB" id="9802008at2"/>
<dbReference type="SUPFAM" id="SSF51735">
    <property type="entry name" value="NAD(P)-binding Rossmann-fold domains"/>
    <property type="match status" value="1"/>
</dbReference>
<dbReference type="PANTHER" id="PTHR21363">
    <property type="entry name" value="PREPHENATE DEHYDROGENASE"/>
    <property type="match status" value="1"/>
</dbReference>
<dbReference type="Pfam" id="PF20463">
    <property type="entry name" value="PDH_C"/>
    <property type="match status" value="1"/>
</dbReference>
<gene>
    <name evidence="3" type="primary">tyrC</name>
    <name evidence="3" type="ORF">Fuma_05862</name>
</gene>
<dbReference type="InterPro" id="IPR046826">
    <property type="entry name" value="PDH_N"/>
</dbReference>
<dbReference type="Pfam" id="PF02153">
    <property type="entry name" value="PDH_N"/>
    <property type="match status" value="1"/>
</dbReference>
<dbReference type="Gene3D" id="1.10.3660.10">
    <property type="entry name" value="6-phosphogluconate dehydrogenase C-terminal like domain"/>
    <property type="match status" value="1"/>
</dbReference>
<dbReference type="RefSeq" id="WP_077027247.1">
    <property type="nucleotide sequence ID" value="NZ_CP017641.1"/>
</dbReference>
<dbReference type="SUPFAM" id="SSF48179">
    <property type="entry name" value="6-phosphogluconate dehydrogenase C-terminal domain-like"/>
    <property type="match status" value="1"/>
</dbReference>
<dbReference type="KEGG" id="fmr:Fuma_05862"/>
<dbReference type="InterPro" id="IPR046825">
    <property type="entry name" value="PDH_C"/>
</dbReference>
<accession>A0A1P8WQ80</accession>
<dbReference type="STRING" id="1891926.Fuma_05862"/>
<sequence>MPEIHSKFEDCVIVVGVGLIGGSIAAAIRQRYPACEVIGVGRCEKRLAAAKAAGLLTDFTTSVTENLLQRSALVVVCLPVDLIAAEVTRIALLAGDDVTITDAGSVKQAICKQVAANERSQRLFVGAHPIAGGEQGGFEYAEADLFSQKVCVVVDTADEARTDRVKRFWRGLECDVVTMTASEHDRTLALTSHLPHVMAAVTTSAVGPENLPMTGSGFRDVTRIAAGDPSLWRAILTGNRDEVIAAIKVAERLLVDYRTALETLDDDGIESLLRAAAEHRSQLDA</sequence>
<dbReference type="Gene3D" id="3.40.50.720">
    <property type="entry name" value="NAD(P)-binding Rossmann-like Domain"/>
    <property type="match status" value="1"/>
</dbReference>
<dbReference type="Proteomes" id="UP000187735">
    <property type="component" value="Chromosome"/>
</dbReference>
<feature type="domain" description="Prephenate/arogenate dehydrogenase" evidence="2">
    <location>
        <begin position="10"/>
        <end position="285"/>
    </location>
</feature>
<dbReference type="GO" id="GO:0008977">
    <property type="term" value="F:prephenate dehydrogenase (NAD+) activity"/>
    <property type="evidence" value="ECO:0007669"/>
    <property type="project" value="InterPro"/>
</dbReference>
<dbReference type="PROSITE" id="PS51176">
    <property type="entry name" value="PDH_ADH"/>
    <property type="match status" value="1"/>
</dbReference>
<dbReference type="InterPro" id="IPR003099">
    <property type="entry name" value="Prephen_DH"/>
</dbReference>
<organism evidence="3 4">
    <name type="scientific">Fuerstiella marisgermanici</name>
    <dbReference type="NCBI Taxonomy" id="1891926"/>
    <lineage>
        <taxon>Bacteria</taxon>
        <taxon>Pseudomonadati</taxon>
        <taxon>Planctomycetota</taxon>
        <taxon>Planctomycetia</taxon>
        <taxon>Planctomycetales</taxon>
        <taxon>Planctomycetaceae</taxon>
        <taxon>Fuerstiella</taxon>
    </lineage>
</organism>
<dbReference type="AlphaFoldDB" id="A0A1P8WQ80"/>
<dbReference type="GO" id="GO:0047794">
    <property type="term" value="F:cyclohexadienyl dehydrogenase activity"/>
    <property type="evidence" value="ECO:0007669"/>
    <property type="project" value="UniProtKB-EC"/>
</dbReference>
<dbReference type="GO" id="GO:0004665">
    <property type="term" value="F:prephenate dehydrogenase (NADP+) activity"/>
    <property type="evidence" value="ECO:0007669"/>
    <property type="project" value="InterPro"/>
</dbReference>
<dbReference type="EMBL" id="CP017641">
    <property type="protein sequence ID" value="APZ96194.1"/>
    <property type="molecule type" value="Genomic_DNA"/>
</dbReference>
<dbReference type="GO" id="GO:0070403">
    <property type="term" value="F:NAD+ binding"/>
    <property type="evidence" value="ECO:0007669"/>
    <property type="project" value="InterPro"/>
</dbReference>
<evidence type="ECO:0000256" key="1">
    <source>
        <dbReference type="ARBA" id="ARBA00023002"/>
    </source>
</evidence>
<dbReference type="InterPro" id="IPR036291">
    <property type="entry name" value="NAD(P)-bd_dom_sf"/>
</dbReference>
<dbReference type="InterPro" id="IPR008927">
    <property type="entry name" value="6-PGluconate_DH-like_C_sf"/>
</dbReference>
<name>A0A1P8WQ80_9PLAN</name>
<dbReference type="PANTHER" id="PTHR21363:SF0">
    <property type="entry name" value="PREPHENATE DEHYDROGENASE [NADP(+)]"/>
    <property type="match status" value="1"/>
</dbReference>
<keyword evidence="4" id="KW-1185">Reference proteome</keyword>
<evidence type="ECO:0000313" key="3">
    <source>
        <dbReference type="EMBL" id="APZ96194.1"/>
    </source>
</evidence>
<protein>
    <submittedName>
        <fullName evidence="3">Arogenate dehydrogenase</fullName>
        <ecNumber evidence="3">1.3.1.43</ecNumber>
    </submittedName>
</protein>
<evidence type="ECO:0000313" key="4">
    <source>
        <dbReference type="Proteomes" id="UP000187735"/>
    </source>
</evidence>
<keyword evidence="1 3" id="KW-0560">Oxidoreductase</keyword>
<dbReference type="GO" id="GO:0006571">
    <property type="term" value="P:tyrosine biosynthetic process"/>
    <property type="evidence" value="ECO:0007669"/>
    <property type="project" value="InterPro"/>
</dbReference>
<dbReference type="InterPro" id="IPR050812">
    <property type="entry name" value="Preph/Arog_dehydrog"/>
</dbReference>
<dbReference type="EC" id="1.3.1.43" evidence="3"/>
<proteinExistence type="predicted"/>
<evidence type="ECO:0000259" key="2">
    <source>
        <dbReference type="PROSITE" id="PS51176"/>
    </source>
</evidence>
<reference evidence="3 4" key="1">
    <citation type="journal article" date="2016" name="Front. Microbiol.">
        <title>Fuerstia marisgermanicae gen. nov., sp. nov., an Unusual Member of the Phylum Planctomycetes from the German Wadden Sea.</title>
        <authorList>
            <person name="Kohn T."/>
            <person name="Heuer A."/>
            <person name="Jogler M."/>
            <person name="Vollmers J."/>
            <person name="Boedeker C."/>
            <person name="Bunk B."/>
            <person name="Rast P."/>
            <person name="Borchert D."/>
            <person name="Glockner I."/>
            <person name="Freese H.M."/>
            <person name="Klenk H.P."/>
            <person name="Overmann J."/>
            <person name="Kaster A.K."/>
            <person name="Rohde M."/>
            <person name="Wiegand S."/>
            <person name="Jogler C."/>
        </authorList>
    </citation>
    <scope>NUCLEOTIDE SEQUENCE [LARGE SCALE GENOMIC DNA]</scope>
    <source>
        <strain evidence="3 4">NH11</strain>
    </source>
</reference>